<dbReference type="RefSeq" id="WP_245837532.1">
    <property type="nucleotide sequence ID" value="NZ_LMVM01000012.1"/>
</dbReference>
<protein>
    <submittedName>
        <fullName evidence="2">Uncharacterized protein</fullName>
    </submittedName>
</protein>
<reference evidence="2 3" key="1">
    <citation type="journal article" date="2017" name="BMC Genomics">
        <title>Genomic analysis of methanogenic archaea reveals a shift towards energy conservation.</title>
        <authorList>
            <person name="Gilmore S.P."/>
            <person name="Henske J.K."/>
            <person name="Sexton J.A."/>
            <person name="Solomon K.V."/>
            <person name="Seppala S."/>
            <person name="Yoo J.I."/>
            <person name="Huyett L.M."/>
            <person name="Pressman A."/>
            <person name="Cogan J.Z."/>
            <person name="Kivenson V."/>
            <person name="Peng X."/>
            <person name="Tan Y."/>
            <person name="Valentine D.L."/>
            <person name="O'Malley M.A."/>
        </authorList>
    </citation>
    <scope>NUCLEOTIDE SEQUENCE [LARGE SCALE GENOMIC DNA]</scope>
    <source>
        <strain evidence="2 3">M.o.H.</strain>
    </source>
</reference>
<keyword evidence="1" id="KW-1133">Transmembrane helix</keyword>
<feature type="transmembrane region" description="Helical" evidence="1">
    <location>
        <begin position="6"/>
        <end position="36"/>
    </location>
</feature>
<keyword evidence="3" id="KW-1185">Reference proteome</keyword>
<comment type="caution">
    <text evidence="2">The sequence shown here is derived from an EMBL/GenBank/DDBJ whole genome shotgun (WGS) entry which is preliminary data.</text>
</comment>
<keyword evidence="1" id="KW-0812">Transmembrane</keyword>
<sequence length="70" mass="7475">MTIIVYIVIAAIGGIITGLFSLISPVLTVVLMALIVTPYLQMYVARSVALLYSSQDVIYGSQQTGTAHSK</sequence>
<dbReference type="Proteomes" id="UP000217784">
    <property type="component" value="Unassembled WGS sequence"/>
</dbReference>
<gene>
    <name evidence="2" type="ORF">ASJ80_13115</name>
</gene>
<evidence type="ECO:0000313" key="2">
    <source>
        <dbReference type="EMBL" id="PAV05214.1"/>
    </source>
</evidence>
<evidence type="ECO:0000313" key="3">
    <source>
        <dbReference type="Proteomes" id="UP000217784"/>
    </source>
</evidence>
<organism evidence="2 3">
    <name type="scientific">Methanobacterium bryantii</name>
    <dbReference type="NCBI Taxonomy" id="2161"/>
    <lineage>
        <taxon>Archaea</taxon>
        <taxon>Methanobacteriati</taxon>
        <taxon>Methanobacteriota</taxon>
        <taxon>Methanomada group</taxon>
        <taxon>Methanobacteria</taxon>
        <taxon>Methanobacteriales</taxon>
        <taxon>Methanobacteriaceae</taxon>
        <taxon>Methanobacterium</taxon>
    </lineage>
</organism>
<name>A0A2A2H7E4_METBR</name>
<accession>A0A2A2H7E4</accession>
<dbReference type="EMBL" id="LMVM01000012">
    <property type="protein sequence ID" value="PAV05214.1"/>
    <property type="molecule type" value="Genomic_DNA"/>
</dbReference>
<evidence type="ECO:0000256" key="1">
    <source>
        <dbReference type="SAM" id="Phobius"/>
    </source>
</evidence>
<dbReference type="AlphaFoldDB" id="A0A2A2H7E4"/>
<keyword evidence="1" id="KW-0472">Membrane</keyword>
<proteinExistence type="predicted"/>